<dbReference type="InterPro" id="IPR018759">
    <property type="entry name" value="BBP2_2"/>
</dbReference>
<gene>
    <name evidence="1" type="ORF">GCM10007094_43750</name>
</gene>
<name>A0ABQ3ETV8_9HYPH</name>
<proteinExistence type="predicted"/>
<accession>A0ABQ3ETV8</accession>
<reference evidence="2" key="1">
    <citation type="journal article" date="2019" name="Int. J. Syst. Evol. Microbiol.">
        <title>The Global Catalogue of Microorganisms (GCM) 10K type strain sequencing project: providing services to taxonomists for standard genome sequencing and annotation.</title>
        <authorList>
            <consortium name="The Broad Institute Genomics Platform"/>
            <consortium name="The Broad Institute Genome Sequencing Center for Infectious Disease"/>
            <person name="Wu L."/>
            <person name="Ma J."/>
        </authorList>
    </citation>
    <scope>NUCLEOTIDE SEQUENCE [LARGE SCALE GENOMIC DNA]</scope>
    <source>
        <strain evidence="2">KCTC 12861</strain>
    </source>
</reference>
<evidence type="ECO:0000313" key="2">
    <source>
        <dbReference type="Proteomes" id="UP000637980"/>
    </source>
</evidence>
<organism evidence="1 2">
    <name type="scientific">Pseudovibrio japonicus</name>
    <dbReference type="NCBI Taxonomy" id="366534"/>
    <lineage>
        <taxon>Bacteria</taxon>
        <taxon>Pseudomonadati</taxon>
        <taxon>Pseudomonadota</taxon>
        <taxon>Alphaproteobacteria</taxon>
        <taxon>Hyphomicrobiales</taxon>
        <taxon>Stappiaceae</taxon>
        <taxon>Pseudovibrio</taxon>
    </lineage>
</organism>
<protein>
    <submittedName>
        <fullName evidence="1">Capsular polysaccharide biosynthesis protein</fullName>
    </submittedName>
</protein>
<dbReference type="Pfam" id="PF10082">
    <property type="entry name" value="BBP2_2"/>
    <property type="match status" value="1"/>
</dbReference>
<sequence>MRLVKHLAVTCFAAVSVDVAVVNSVSAQELVDNGTGVTEEYRVRYRSRPEYDAQGIRRGSWLYLPSVTSELEFDSNVNKAEKGGKDSFVALLKPELSILSDFSRHSLNFNFSGRERFVFDDEDASTFTGHALVDGQVDVLRDLALTFGAGFDANQDELGDSTTPSSAKEGVRSNVYKANAGISKAFNRVNVYATGSVENYDYFSVETVNGGSLSQSFRDGTRYNVLSKVSYAYSPGLFAFVSAELNKRDWNGSGAANRDSDGYELLTGLEFDMRGTLHGSVSLGYLEQNYDLASFDDISSFSYGMDLEWTPTSLLTVNLNGRQLVEESSTAGSSGILTSNVGLSADYEFRRNWLVTPSVGYLREEFKGTDRVDDTIKAGLRTDYMVNRNLALQASYGYENRDSNEVGSSYDRHIGGVSFVVKY</sequence>
<dbReference type="EMBL" id="BMXE01000012">
    <property type="protein sequence ID" value="GHB49708.1"/>
    <property type="molecule type" value="Genomic_DNA"/>
</dbReference>
<dbReference type="SUPFAM" id="SSF56935">
    <property type="entry name" value="Porins"/>
    <property type="match status" value="1"/>
</dbReference>
<comment type="caution">
    <text evidence="1">The sequence shown here is derived from an EMBL/GenBank/DDBJ whole genome shotgun (WGS) entry which is preliminary data.</text>
</comment>
<keyword evidence="2" id="KW-1185">Reference proteome</keyword>
<dbReference type="Proteomes" id="UP000637980">
    <property type="component" value="Unassembled WGS sequence"/>
</dbReference>
<dbReference type="RefSeq" id="WP_189438931.1">
    <property type="nucleotide sequence ID" value="NZ_BMXE01000012.1"/>
</dbReference>
<evidence type="ECO:0000313" key="1">
    <source>
        <dbReference type="EMBL" id="GHB49708.1"/>
    </source>
</evidence>